<feature type="region of interest" description="Disordered" evidence="2">
    <location>
        <begin position="131"/>
        <end position="159"/>
    </location>
</feature>
<dbReference type="PANTHER" id="PTHR47256:SF1">
    <property type="entry name" value="ZN(II)2CYS6 TRANSCRIPTION FACTOR (EUROFUNG)"/>
    <property type="match status" value="1"/>
</dbReference>
<dbReference type="OrthoDB" id="3645157at2759"/>
<evidence type="ECO:0000313" key="4">
    <source>
        <dbReference type="EMBL" id="UJO23817.1"/>
    </source>
</evidence>
<gene>
    <name evidence="4" type="ORF">CLAFUR5_12687</name>
</gene>
<dbReference type="RefSeq" id="XP_047768183.1">
    <property type="nucleotide sequence ID" value="XM_047911835.1"/>
</dbReference>
<dbReference type="PROSITE" id="PS50048">
    <property type="entry name" value="ZN2_CY6_FUNGAL_2"/>
    <property type="match status" value="1"/>
</dbReference>
<reference evidence="4" key="1">
    <citation type="submission" date="2021-12" db="EMBL/GenBank/DDBJ databases">
        <authorList>
            <person name="Zaccaron A."/>
            <person name="Stergiopoulos I."/>
        </authorList>
    </citation>
    <scope>NUCLEOTIDE SEQUENCE</scope>
    <source>
        <strain evidence="4">Race5_Kim</strain>
    </source>
</reference>
<dbReference type="Proteomes" id="UP000756132">
    <property type="component" value="Chromosome 11"/>
</dbReference>
<protein>
    <recommendedName>
        <fullName evidence="3">Zn(2)-C6 fungal-type domain-containing protein</fullName>
    </recommendedName>
</protein>
<dbReference type="PANTHER" id="PTHR47256">
    <property type="entry name" value="ZN(II)2CYS6 TRANSCRIPTION FACTOR (EUROFUNG)-RELATED"/>
    <property type="match status" value="1"/>
</dbReference>
<feature type="compositionally biased region" description="Polar residues" evidence="2">
    <location>
        <begin position="140"/>
        <end position="159"/>
    </location>
</feature>
<reference evidence="4" key="2">
    <citation type="journal article" date="2022" name="Microb. Genom.">
        <title>A chromosome-scale genome assembly of the tomato pathogen Cladosporium fulvum reveals a compartmentalized genome architecture and the presence of a dispensable chromosome.</title>
        <authorList>
            <person name="Zaccaron A.Z."/>
            <person name="Chen L.H."/>
            <person name="Samaras A."/>
            <person name="Stergiopoulos I."/>
        </authorList>
    </citation>
    <scope>NUCLEOTIDE SEQUENCE</scope>
    <source>
        <strain evidence="4">Race5_Kim</strain>
    </source>
</reference>
<dbReference type="InterPro" id="IPR036864">
    <property type="entry name" value="Zn2-C6_fun-type_DNA-bd_sf"/>
</dbReference>
<feature type="region of interest" description="Disordered" evidence="2">
    <location>
        <begin position="1"/>
        <end position="22"/>
    </location>
</feature>
<feature type="compositionally biased region" description="Low complexity" evidence="2">
    <location>
        <begin position="193"/>
        <end position="238"/>
    </location>
</feature>
<sequence length="729" mass="81520">MASKGKQVAEAPPSEPTPKVKAACQECRTRKTKCDGIRPKCSRCQQKGRPCDYDTEPDEFRITALKRRYAELARSSSNHEALVKLLRERPAEEAFEIVNRIRSDEDVKDIISNLDSHGRHAEQNLISAIEQAKGVEVQERNSTSPETARSQDSDSSTRPISKMSIAFLCDAVAESGDQTVPSPHLATDKTRRSSASTLMGSAGTSTSGGLSPPTEQKSYRLSSRIARSQSAASSSLRSGQPTRHVKSTSESDKLATKRRSTDKSWMKPLQNVKAAEWGVYYADDETFLEILKCYFVWENPSLGIVDEDTFWEGLANKGSEFCNHALVHAILALGAKIYGMFHPRRAASVEHFAMQEMTKIWDWDADATVPANTAAGLLIHAVLTSNGQDEDGQSYLAGAWTLAKRSGLFEIQSAEQVYPQSNKTLAHRRAVFAWSIYAHHQPEVSGPPPVQIPSVIHDVDSKEWYPWPLEGALRPGLMGSIRQARATLWQCGNQISPLHRRHSQIMLSNEHWQAALDLHSDLKRWHDGLSPRLHLLHGAAPHIFSLHNEYHRCIVELFRLFVHASNDGATGSRFELAVRETAEAHSRLRRLVHQMELEYPEHPLPLCALLTPLVMVANETLPLLPGQTQSSDEVFYFCLSLKLMRRMLNAYPVARFFLLGIRQISHRLNIELPPEALRVIEDLDQDGRIPQPVNSFFPLHLDLLVSDMERAKLSSLIAESGLDSIGRGR</sequence>
<evidence type="ECO:0000256" key="1">
    <source>
        <dbReference type="ARBA" id="ARBA00023242"/>
    </source>
</evidence>
<dbReference type="GO" id="GO:0008270">
    <property type="term" value="F:zinc ion binding"/>
    <property type="evidence" value="ECO:0007669"/>
    <property type="project" value="InterPro"/>
</dbReference>
<evidence type="ECO:0000256" key="2">
    <source>
        <dbReference type="SAM" id="MobiDB-lite"/>
    </source>
</evidence>
<keyword evidence="5" id="KW-1185">Reference proteome</keyword>
<accession>A0A9Q8UVF4</accession>
<dbReference type="EMBL" id="CP090173">
    <property type="protein sequence ID" value="UJO23817.1"/>
    <property type="molecule type" value="Genomic_DNA"/>
</dbReference>
<dbReference type="GeneID" id="71992565"/>
<dbReference type="Gene3D" id="4.10.240.10">
    <property type="entry name" value="Zn(2)-C6 fungal-type DNA-binding domain"/>
    <property type="match status" value="1"/>
</dbReference>
<dbReference type="PROSITE" id="PS00463">
    <property type="entry name" value="ZN2_CY6_FUNGAL_1"/>
    <property type="match status" value="1"/>
</dbReference>
<dbReference type="SMART" id="SM00066">
    <property type="entry name" value="GAL4"/>
    <property type="match status" value="1"/>
</dbReference>
<organism evidence="4 5">
    <name type="scientific">Passalora fulva</name>
    <name type="common">Tomato leaf mold</name>
    <name type="synonym">Cladosporium fulvum</name>
    <dbReference type="NCBI Taxonomy" id="5499"/>
    <lineage>
        <taxon>Eukaryota</taxon>
        <taxon>Fungi</taxon>
        <taxon>Dikarya</taxon>
        <taxon>Ascomycota</taxon>
        <taxon>Pezizomycotina</taxon>
        <taxon>Dothideomycetes</taxon>
        <taxon>Dothideomycetidae</taxon>
        <taxon>Mycosphaerellales</taxon>
        <taxon>Mycosphaerellaceae</taxon>
        <taxon>Fulvia</taxon>
    </lineage>
</organism>
<feature type="compositionally biased region" description="Basic and acidic residues" evidence="2">
    <location>
        <begin position="247"/>
        <end position="262"/>
    </location>
</feature>
<dbReference type="KEGG" id="ffu:CLAFUR5_12687"/>
<dbReference type="SUPFAM" id="SSF57701">
    <property type="entry name" value="Zn2/Cys6 DNA-binding domain"/>
    <property type="match status" value="1"/>
</dbReference>
<evidence type="ECO:0000313" key="5">
    <source>
        <dbReference type="Proteomes" id="UP000756132"/>
    </source>
</evidence>
<evidence type="ECO:0000259" key="3">
    <source>
        <dbReference type="PROSITE" id="PS50048"/>
    </source>
</evidence>
<dbReference type="InterPro" id="IPR001138">
    <property type="entry name" value="Zn2Cys6_DnaBD"/>
</dbReference>
<dbReference type="InterPro" id="IPR053187">
    <property type="entry name" value="Notoamide_regulator"/>
</dbReference>
<proteinExistence type="predicted"/>
<dbReference type="CDD" id="cd00067">
    <property type="entry name" value="GAL4"/>
    <property type="match status" value="1"/>
</dbReference>
<dbReference type="AlphaFoldDB" id="A0A9Q8UVF4"/>
<feature type="region of interest" description="Disordered" evidence="2">
    <location>
        <begin position="176"/>
        <end position="262"/>
    </location>
</feature>
<keyword evidence="1" id="KW-0539">Nucleus</keyword>
<dbReference type="Pfam" id="PF00172">
    <property type="entry name" value="Zn_clus"/>
    <property type="match status" value="1"/>
</dbReference>
<name>A0A9Q8UVF4_PASFU</name>
<dbReference type="CDD" id="cd12148">
    <property type="entry name" value="fungal_TF_MHR"/>
    <property type="match status" value="1"/>
</dbReference>
<feature type="domain" description="Zn(2)-C6 fungal-type" evidence="3">
    <location>
        <begin position="23"/>
        <end position="53"/>
    </location>
</feature>
<dbReference type="GO" id="GO:0000981">
    <property type="term" value="F:DNA-binding transcription factor activity, RNA polymerase II-specific"/>
    <property type="evidence" value="ECO:0007669"/>
    <property type="project" value="InterPro"/>
</dbReference>